<dbReference type="Proteomes" id="UP000237662">
    <property type="component" value="Unassembled WGS sequence"/>
</dbReference>
<evidence type="ECO:0000313" key="8">
    <source>
        <dbReference type="EMBL" id="PPK88597.1"/>
    </source>
</evidence>
<evidence type="ECO:0000256" key="4">
    <source>
        <dbReference type="ARBA" id="ARBA00023125"/>
    </source>
</evidence>
<comment type="caution">
    <text evidence="8">The sequence shown here is derived from an EMBL/GenBank/DDBJ whole genome shotgun (WGS) entry which is preliminary data.</text>
</comment>
<dbReference type="InterPro" id="IPR013324">
    <property type="entry name" value="RNA_pol_sigma_r3/r4-like"/>
</dbReference>
<keyword evidence="2" id="KW-0805">Transcription regulation</keyword>
<protein>
    <submittedName>
        <fullName evidence="8">RNA polymerase sigma factor (Sigma-70 family)</fullName>
    </submittedName>
</protein>
<dbReference type="NCBIfam" id="TIGR02937">
    <property type="entry name" value="sigma70-ECF"/>
    <property type="match status" value="1"/>
</dbReference>
<dbReference type="InterPro" id="IPR039425">
    <property type="entry name" value="RNA_pol_sigma-70-like"/>
</dbReference>
<keyword evidence="5" id="KW-0804">Transcription</keyword>
<evidence type="ECO:0000259" key="7">
    <source>
        <dbReference type="Pfam" id="PF08281"/>
    </source>
</evidence>
<dbReference type="AlphaFoldDB" id="A0A2S6IAR3"/>
<gene>
    <name evidence="8" type="ORF">CLV84_1566</name>
</gene>
<feature type="domain" description="RNA polymerase sigma-70 region 2" evidence="6">
    <location>
        <begin position="13"/>
        <end position="77"/>
    </location>
</feature>
<evidence type="ECO:0000256" key="3">
    <source>
        <dbReference type="ARBA" id="ARBA00023082"/>
    </source>
</evidence>
<evidence type="ECO:0000256" key="5">
    <source>
        <dbReference type="ARBA" id="ARBA00023163"/>
    </source>
</evidence>
<feature type="domain" description="RNA polymerase sigma factor 70 region 4 type 2" evidence="7">
    <location>
        <begin position="104"/>
        <end position="157"/>
    </location>
</feature>
<dbReference type="GO" id="GO:0006352">
    <property type="term" value="P:DNA-templated transcription initiation"/>
    <property type="evidence" value="ECO:0007669"/>
    <property type="project" value="InterPro"/>
</dbReference>
<dbReference type="Gene3D" id="1.10.1740.10">
    <property type="match status" value="1"/>
</dbReference>
<evidence type="ECO:0000256" key="1">
    <source>
        <dbReference type="ARBA" id="ARBA00010641"/>
    </source>
</evidence>
<dbReference type="InterPro" id="IPR014284">
    <property type="entry name" value="RNA_pol_sigma-70_dom"/>
</dbReference>
<reference evidence="8 9" key="1">
    <citation type="submission" date="2018-02" db="EMBL/GenBank/DDBJ databases">
        <title>Genomic Encyclopedia of Archaeal and Bacterial Type Strains, Phase II (KMG-II): from individual species to whole genera.</title>
        <authorList>
            <person name="Goeker M."/>
        </authorList>
    </citation>
    <scope>NUCLEOTIDE SEQUENCE [LARGE SCALE GENOMIC DNA]</scope>
    <source>
        <strain evidence="8 9">DSM 29526</strain>
    </source>
</reference>
<dbReference type="Pfam" id="PF08281">
    <property type="entry name" value="Sigma70_r4_2"/>
    <property type="match status" value="1"/>
</dbReference>
<dbReference type="InterPro" id="IPR013325">
    <property type="entry name" value="RNA_pol_sigma_r2"/>
</dbReference>
<evidence type="ECO:0000259" key="6">
    <source>
        <dbReference type="Pfam" id="PF04542"/>
    </source>
</evidence>
<dbReference type="SUPFAM" id="SSF88946">
    <property type="entry name" value="Sigma2 domain of RNA polymerase sigma factors"/>
    <property type="match status" value="1"/>
</dbReference>
<dbReference type="PANTHER" id="PTHR43133:SF8">
    <property type="entry name" value="RNA POLYMERASE SIGMA FACTOR HI_1459-RELATED"/>
    <property type="match status" value="1"/>
</dbReference>
<dbReference type="InterPro" id="IPR036388">
    <property type="entry name" value="WH-like_DNA-bd_sf"/>
</dbReference>
<name>A0A2S6IAR3_9BACT</name>
<dbReference type="InterPro" id="IPR007627">
    <property type="entry name" value="RNA_pol_sigma70_r2"/>
</dbReference>
<comment type="similarity">
    <text evidence="1">Belongs to the sigma-70 factor family. ECF subfamily.</text>
</comment>
<evidence type="ECO:0000256" key="2">
    <source>
        <dbReference type="ARBA" id="ARBA00023015"/>
    </source>
</evidence>
<dbReference type="Pfam" id="PF04542">
    <property type="entry name" value="Sigma70_r2"/>
    <property type="match status" value="1"/>
</dbReference>
<keyword evidence="3" id="KW-0731">Sigma factor</keyword>
<dbReference type="CDD" id="cd06171">
    <property type="entry name" value="Sigma70_r4"/>
    <property type="match status" value="1"/>
</dbReference>
<proteinExistence type="inferred from homology"/>
<dbReference type="PANTHER" id="PTHR43133">
    <property type="entry name" value="RNA POLYMERASE ECF-TYPE SIGMA FACTO"/>
    <property type="match status" value="1"/>
</dbReference>
<dbReference type="Gene3D" id="1.10.10.10">
    <property type="entry name" value="Winged helix-like DNA-binding domain superfamily/Winged helix DNA-binding domain"/>
    <property type="match status" value="1"/>
</dbReference>
<dbReference type="InterPro" id="IPR013249">
    <property type="entry name" value="RNA_pol_sigma70_r4_t2"/>
</dbReference>
<keyword evidence="4" id="KW-0238">DNA-binding</keyword>
<dbReference type="GO" id="GO:0016987">
    <property type="term" value="F:sigma factor activity"/>
    <property type="evidence" value="ECO:0007669"/>
    <property type="project" value="UniProtKB-KW"/>
</dbReference>
<dbReference type="EMBL" id="PTJC01000005">
    <property type="protein sequence ID" value="PPK88597.1"/>
    <property type="molecule type" value="Genomic_DNA"/>
</dbReference>
<accession>A0A2S6IAR3</accession>
<dbReference type="OrthoDB" id="9784272at2"/>
<dbReference type="SUPFAM" id="SSF88659">
    <property type="entry name" value="Sigma3 and sigma4 domains of RNA polymerase sigma factors"/>
    <property type="match status" value="1"/>
</dbReference>
<sequence length="172" mass="20246">MRYSTTVRWQEIYARYRSELEAFVHSRIDDEEARDILQDVWAALSAALENQQLDNPRAWLYRVARNRLTDRFRSQSSRPDFLDPTVVDQEEVADVPYSAPRDLREEIDRAIDTLPAKQREVFIRNAVRGETLREIAADLGVPLKTVISRKGYARQRLRDLLQELYDDYFGPE</sequence>
<keyword evidence="9" id="KW-1185">Reference proteome</keyword>
<dbReference type="GO" id="GO:0003677">
    <property type="term" value="F:DNA binding"/>
    <property type="evidence" value="ECO:0007669"/>
    <property type="project" value="UniProtKB-KW"/>
</dbReference>
<organism evidence="8 9">
    <name type="scientific">Neolewinella xylanilytica</name>
    <dbReference type="NCBI Taxonomy" id="1514080"/>
    <lineage>
        <taxon>Bacteria</taxon>
        <taxon>Pseudomonadati</taxon>
        <taxon>Bacteroidota</taxon>
        <taxon>Saprospiria</taxon>
        <taxon>Saprospirales</taxon>
        <taxon>Lewinellaceae</taxon>
        <taxon>Neolewinella</taxon>
    </lineage>
</organism>
<evidence type="ECO:0000313" key="9">
    <source>
        <dbReference type="Proteomes" id="UP000237662"/>
    </source>
</evidence>
<dbReference type="RefSeq" id="WP_104419136.1">
    <property type="nucleotide sequence ID" value="NZ_PTJC01000005.1"/>
</dbReference>